<evidence type="ECO:0000256" key="3">
    <source>
        <dbReference type="ARBA" id="ARBA00022691"/>
    </source>
</evidence>
<sequence length="219" mass="24973">MNDQEKTEHYIEALLPERTGILSEMESLAREERVPIMEQTGLEAMLLMMSLHKPKQILEIGTAIGYSSLRMADRLKDSTVVTIERDADRIRQARAFHERANAQDRITIIEGDALETADQVSQLGPFDALFIDAAKGQYERFFELYEPMVNEGGVIFSDNILFKGLVPGTRTPEKKRMEQMVKRLQQYNEARMADGRFQSMIYPIGDGLMVSIKEPRNNG</sequence>
<evidence type="ECO:0000256" key="4">
    <source>
        <dbReference type="HAMAP-Rule" id="MF_02217"/>
    </source>
</evidence>
<keyword evidence="2 4" id="KW-0808">Transferase</keyword>
<keyword evidence="4" id="KW-0460">Magnesium</keyword>
<dbReference type="AlphaFoldDB" id="A0A3M7TTK2"/>
<feature type="binding site" evidence="4">
    <location>
        <position position="84"/>
    </location>
    <ligand>
        <name>S-adenosyl-L-methionine</name>
        <dbReference type="ChEBI" id="CHEBI:59789"/>
    </ligand>
</feature>
<feature type="binding site" evidence="4">
    <location>
        <position position="67"/>
    </location>
    <ligand>
        <name>S-adenosyl-L-methionine</name>
        <dbReference type="ChEBI" id="CHEBI:59789"/>
    </ligand>
</feature>
<dbReference type="InterPro" id="IPR002935">
    <property type="entry name" value="SAM_O-MeTrfase"/>
</dbReference>
<proteinExistence type="inferred from homology"/>
<name>A0A3M7TTK2_9BACI</name>
<keyword evidence="3 4" id="KW-0949">S-adenosyl-L-methionine</keyword>
<dbReference type="GO" id="GO:0008757">
    <property type="term" value="F:S-adenosylmethionine-dependent methyltransferase activity"/>
    <property type="evidence" value="ECO:0007669"/>
    <property type="project" value="TreeGrafter"/>
</dbReference>
<dbReference type="CDD" id="cd02440">
    <property type="entry name" value="AdoMet_MTases"/>
    <property type="match status" value="1"/>
</dbReference>
<gene>
    <name evidence="4" type="primary">trmR</name>
    <name evidence="5" type="ORF">EBO34_02070</name>
</gene>
<dbReference type="PANTHER" id="PTHR10509:SF14">
    <property type="entry name" value="CAFFEOYL-COA O-METHYLTRANSFERASE 3-RELATED"/>
    <property type="match status" value="1"/>
</dbReference>
<comment type="catalytic activity">
    <reaction evidence="4">
        <text>5-hydroxyuridine(34) in tRNA + S-adenosyl-L-methionine = 5-methoxyuridine(34) in tRNA + S-adenosyl-L-homocysteine + H(+)</text>
        <dbReference type="Rhea" id="RHEA:60524"/>
        <dbReference type="Rhea" id="RHEA-COMP:13381"/>
        <dbReference type="Rhea" id="RHEA-COMP:15591"/>
        <dbReference type="ChEBI" id="CHEBI:15378"/>
        <dbReference type="ChEBI" id="CHEBI:57856"/>
        <dbReference type="ChEBI" id="CHEBI:59789"/>
        <dbReference type="ChEBI" id="CHEBI:136877"/>
        <dbReference type="ChEBI" id="CHEBI:143860"/>
    </reaction>
</comment>
<keyword evidence="4" id="KW-0819">tRNA processing</keyword>
<dbReference type="GO" id="GO:0030488">
    <property type="term" value="P:tRNA methylation"/>
    <property type="evidence" value="ECO:0007669"/>
    <property type="project" value="UniProtKB-UniRule"/>
</dbReference>
<keyword evidence="6" id="KW-1185">Reference proteome</keyword>
<dbReference type="InterPro" id="IPR029063">
    <property type="entry name" value="SAM-dependent_MTases_sf"/>
</dbReference>
<comment type="caution">
    <text evidence="5">The sequence shown here is derived from an EMBL/GenBank/DDBJ whole genome shotgun (WGS) entry which is preliminary data.</text>
</comment>
<feature type="binding site" evidence="4">
    <location>
        <position position="132"/>
    </location>
    <ligand>
        <name>Mg(2+)</name>
        <dbReference type="ChEBI" id="CHEBI:18420"/>
    </ligand>
</feature>
<evidence type="ECO:0000256" key="1">
    <source>
        <dbReference type="ARBA" id="ARBA00022603"/>
    </source>
</evidence>
<organism evidence="5 6">
    <name type="scientific">Alteribacter keqinensis</name>
    <dbReference type="NCBI Taxonomy" id="2483800"/>
    <lineage>
        <taxon>Bacteria</taxon>
        <taxon>Bacillati</taxon>
        <taxon>Bacillota</taxon>
        <taxon>Bacilli</taxon>
        <taxon>Bacillales</taxon>
        <taxon>Bacillaceae</taxon>
        <taxon>Alteribacter</taxon>
    </lineage>
</organism>
<dbReference type="Gene3D" id="3.40.50.150">
    <property type="entry name" value="Vaccinia Virus protein VP39"/>
    <property type="match status" value="1"/>
</dbReference>
<dbReference type="Proteomes" id="UP000278746">
    <property type="component" value="Unassembled WGS sequence"/>
</dbReference>
<evidence type="ECO:0000256" key="2">
    <source>
        <dbReference type="ARBA" id="ARBA00022679"/>
    </source>
</evidence>
<dbReference type="EC" id="2.1.1.-" evidence="4"/>
<feature type="binding site" evidence="4">
    <location>
        <position position="158"/>
    </location>
    <ligand>
        <name>Mg(2+)</name>
        <dbReference type="ChEBI" id="CHEBI:18420"/>
    </ligand>
</feature>
<evidence type="ECO:0000313" key="6">
    <source>
        <dbReference type="Proteomes" id="UP000278746"/>
    </source>
</evidence>
<dbReference type="OrthoDB" id="9799672at2"/>
<dbReference type="GO" id="GO:0008171">
    <property type="term" value="F:O-methyltransferase activity"/>
    <property type="evidence" value="ECO:0007669"/>
    <property type="project" value="InterPro"/>
</dbReference>
<dbReference type="SUPFAM" id="SSF53335">
    <property type="entry name" value="S-adenosyl-L-methionine-dependent methyltransferases"/>
    <property type="match status" value="1"/>
</dbReference>
<protein>
    <recommendedName>
        <fullName evidence="4">tRNA 5-hydroxyuridine methyltransferase</fullName>
        <ecNumber evidence="4">2.1.1.-</ecNumber>
    </recommendedName>
    <alternativeName>
        <fullName evidence="4">ho5U methyltransferase</fullName>
    </alternativeName>
</protein>
<dbReference type="EMBL" id="RHIB01000001">
    <property type="protein sequence ID" value="RNA68773.1"/>
    <property type="molecule type" value="Genomic_DNA"/>
</dbReference>
<keyword evidence="4" id="KW-0479">Metal-binding</keyword>
<dbReference type="Pfam" id="PF01596">
    <property type="entry name" value="Methyltransf_3"/>
    <property type="match status" value="1"/>
</dbReference>
<feature type="binding site" evidence="4">
    <location>
        <begin position="112"/>
        <end position="113"/>
    </location>
    <ligand>
        <name>S-adenosyl-L-methionine</name>
        <dbReference type="ChEBI" id="CHEBI:59789"/>
    </ligand>
</feature>
<dbReference type="GO" id="GO:0016300">
    <property type="term" value="F:tRNA (uridine) methyltransferase activity"/>
    <property type="evidence" value="ECO:0007669"/>
    <property type="project" value="UniProtKB-UniRule"/>
</dbReference>
<feature type="binding site" evidence="4">
    <location>
        <position position="159"/>
    </location>
    <ligand>
        <name>Mg(2+)</name>
        <dbReference type="ChEBI" id="CHEBI:18420"/>
    </ligand>
</feature>
<feature type="binding site" evidence="4">
    <location>
        <position position="132"/>
    </location>
    <ligand>
        <name>S-adenosyl-L-methionine</name>
        <dbReference type="ChEBI" id="CHEBI:59789"/>
    </ligand>
</feature>
<keyword evidence="1 4" id="KW-0489">Methyltransferase</keyword>
<dbReference type="PANTHER" id="PTHR10509">
    <property type="entry name" value="O-METHYLTRANSFERASE-RELATED"/>
    <property type="match status" value="1"/>
</dbReference>
<comment type="subunit">
    <text evidence="4">Homodimer.</text>
</comment>
<feature type="binding site" evidence="4">
    <location>
        <position position="37"/>
    </location>
    <ligand>
        <name>S-adenosyl-L-methionine</name>
        <dbReference type="ChEBI" id="CHEBI:59789"/>
    </ligand>
</feature>
<evidence type="ECO:0000313" key="5">
    <source>
        <dbReference type="EMBL" id="RNA68773.1"/>
    </source>
</evidence>
<comment type="function">
    <text evidence="4">Catalyzes the methylation of 5-hydroxyuridine (ho5U) to form 5-methoxyuridine (mo5U) at position 34 in tRNAs.</text>
</comment>
<comment type="similarity">
    <text evidence="4">Belongs to the class I-like SAM-binding methyltransferase superfamily. Cation-dependent O-methyltransferase family.</text>
</comment>
<dbReference type="RefSeq" id="WP_122896298.1">
    <property type="nucleotide sequence ID" value="NZ_RHIB01000001.1"/>
</dbReference>
<dbReference type="InterPro" id="IPR043675">
    <property type="entry name" value="TrmR_methyltr"/>
</dbReference>
<accession>A0A3M7TTK2</accession>
<dbReference type="GO" id="GO:0000287">
    <property type="term" value="F:magnesium ion binding"/>
    <property type="evidence" value="ECO:0007669"/>
    <property type="project" value="UniProtKB-UniRule"/>
</dbReference>
<dbReference type="PROSITE" id="PS51682">
    <property type="entry name" value="SAM_OMT_I"/>
    <property type="match status" value="1"/>
</dbReference>
<dbReference type="InterPro" id="IPR050362">
    <property type="entry name" value="Cation-dep_OMT"/>
</dbReference>
<dbReference type="HAMAP" id="MF_02217">
    <property type="entry name" value="TrmR_methyltr"/>
    <property type="match status" value="1"/>
</dbReference>
<reference evidence="5 6" key="1">
    <citation type="submission" date="2018-10" db="EMBL/GenBank/DDBJ databases">
        <title>Bacillus Keqinensis sp. nov., a moderately halophilic bacterium isolated from a saline-alkaline lake.</title>
        <authorList>
            <person name="Wang H."/>
        </authorList>
    </citation>
    <scope>NUCLEOTIDE SEQUENCE [LARGE SCALE GENOMIC DNA]</scope>
    <source>
        <strain evidence="5 6">KQ-3</strain>
    </source>
</reference>